<name>A0AAD8A0H7_DIPPU</name>
<dbReference type="Proteomes" id="UP001233999">
    <property type="component" value="Unassembled WGS sequence"/>
</dbReference>
<keyword evidence="2" id="KW-1185">Reference proteome</keyword>
<reference evidence="1" key="2">
    <citation type="submission" date="2023-05" db="EMBL/GenBank/DDBJ databases">
        <authorList>
            <person name="Fouks B."/>
        </authorList>
    </citation>
    <scope>NUCLEOTIDE SEQUENCE</scope>
    <source>
        <strain evidence="1">Stay&amp;Tobe</strain>
        <tissue evidence="1">Testes</tissue>
    </source>
</reference>
<organism evidence="1 2">
    <name type="scientific">Diploptera punctata</name>
    <name type="common">Pacific beetle cockroach</name>
    <dbReference type="NCBI Taxonomy" id="6984"/>
    <lineage>
        <taxon>Eukaryota</taxon>
        <taxon>Metazoa</taxon>
        <taxon>Ecdysozoa</taxon>
        <taxon>Arthropoda</taxon>
        <taxon>Hexapoda</taxon>
        <taxon>Insecta</taxon>
        <taxon>Pterygota</taxon>
        <taxon>Neoptera</taxon>
        <taxon>Polyneoptera</taxon>
        <taxon>Dictyoptera</taxon>
        <taxon>Blattodea</taxon>
        <taxon>Blaberoidea</taxon>
        <taxon>Blaberidae</taxon>
        <taxon>Diplopterinae</taxon>
        <taxon>Diploptera</taxon>
    </lineage>
</organism>
<protein>
    <submittedName>
        <fullName evidence="1">Uncharacterized protein</fullName>
    </submittedName>
</protein>
<proteinExistence type="predicted"/>
<feature type="non-terminal residue" evidence="1">
    <location>
        <position position="1"/>
    </location>
</feature>
<feature type="non-terminal residue" evidence="1">
    <location>
        <position position="92"/>
    </location>
</feature>
<evidence type="ECO:0000313" key="1">
    <source>
        <dbReference type="EMBL" id="KAJ9590106.1"/>
    </source>
</evidence>
<dbReference type="EMBL" id="JASPKZ010004560">
    <property type="protein sequence ID" value="KAJ9590106.1"/>
    <property type="molecule type" value="Genomic_DNA"/>
</dbReference>
<gene>
    <name evidence="1" type="ORF">L9F63_016773</name>
</gene>
<accession>A0AAD8A0H7</accession>
<reference evidence="1" key="1">
    <citation type="journal article" date="2023" name="IScience">
        <title>Live-bearing cockroach genome reveals convergent evolutionary mechanisms linked to viviparity in insects and beyond.</title>
        <authorList>
            <person name="Fouks B."/>
            <person name="Harrison M.C."/>
            <person name="Mikhailova A.A."/>
            <person name="Marchal E."/>
            <person name="English S."/>
            <person name="Carruthers M."/>
            <person name="Jennings E.C."/>
            <person name="Chiamaka E.L."/>
            <person name="Frigard R.A."/>
            <person name="Pippel M."/>
            <person name="Attardo G.M."/>
            <person name="Benoit J.B."/>
            <person name="Bornberg-Bauer E."/>
            <person name="Tobe S.S."/>
        </authorList>
    </citation>
    <scope>NUCLEOTIDE SEQUENCE</scope>
    <source>
        <strain evidence="1">Stay&amp;Tobe</strain>
    </source>
</reference>
<comment type="caution">
    <text evidence="1">The sequence shown here is derived from an EMBL/GenBank/DDBJ whole genome shotgun (WGS) entry which is preliminary data.</text>
</comment>
<dbReference type="AlphaFoldDB" id="A0AAD8A0H7"/>
<sequence>KLELCVIKAVRSMKNFVAFFLKVVWLKEKFVTCVGTMHYLTSVTLVDKVFFTRNLITILFKLEMFQMQNISENHYLPLSRMKNTSKISYFYS</sequence>
<evidence type="ECO:0000313" key="2">
    <source>
        <dbReference type="Proteomes" id="UP001233999"/>
    </source>
</evidence>